<keyword evidence="2 10" id="KW-0489">Methyltransferase</keyword>
<dbReference type="Pfam" id="PF00398">
    <property type="entry name" value="RrnaAD"/>
    <property type="match status" value="1"/>
</dbReference>
<dbReference type="Proteomes" id="UP001168990">
    <property type="component" value="Unassembled WGS sequence"/>
</dbReference>
<sequence>MPKIRSEKTSRVHDKIAKQGILFNKDFGQHILKNPLIIQSMVEKAALRPTDVVLEIGPGTGNMTVKMLEKCKKVIACEVDTRMVAELQKRVQGTALQSKLQIIVGDVLKADLPFFDLCVANVPYQISSPLMFKLLLHRPQFRCAVLMFQREFAERLVAKPNDKSYCRLSVNTQLLARVDMLLKVGKNNFRPPPKVESNVVRVEPKIPPPPINYQEWDGLTRIAFGRKNKTLAALFKQSTVTSMLDKNYRLHCSLHNKPMPENFDIKELVMQTLDKAEAATKRARTMDMDDFISLLHCFNAEGIHFA</sequence>
<evidence type="ECO:0000256" key="4">
    <source>
        <dbReference type="ARBA" id="ARBA00022691"/>
    </source>
</evidence>
<evidence type="ECO:0000256" key="7">
    <source>
        <dbReference type="ARBA" id="ARBA00046134"/>
    </source>
</evidence>
<name>A0AA39FKT9_9HYME</name>
<dbReference type="InterPro" id="IPR011530">
    <property type="entry name" value="rRNA_adenine_dimethylase"/>
</dbReference>
<keyword evidence="4 10" id="KW-0949">S-adenosyl-L-methionine</keyword>
<dbReference type="EMBL" id="JAQQBS010000003">
    <property type="protein sequence ID" value="KAK0171271.1"/>
    <property type="molecule type" value="Genomic_DNA"/>
</dbReference>
<keyword evidence="14" id="KW-1185">Reference proteome</keyword>
<dbReference type="InterPro" id="IPR020596">
    <property type="entry name" value="rRNA_Ade_Mease_Trfase_CS"/>
</dbReference>
<evidence type="ECO:0000256" key="10">
    <source>
        <dbReference type="PROSITE-ProRule" id="PRU01026"/>
    </source>
</evidence>
<comment type="caution">
    <text evidence="13">The sequence shown here is derived from an EMBL/GenBank/DDBJ whole genome shotgun (WGS) entry which is preliminary data.</text>
</comment>
<dbReference type="Gene3D" id="1.10.8.480">
    <property type="match status" value="1"/>
</dbReference>
<evidence type="ECO:0000313" key="14">
    <source>
        <dbReference type="Proteomes" id="UP001168990"/>
    </source>
</evidence>
<dbReference type="PANTHER" id="PTHR11727:SF7">
    <property type="entry name" value="DIMETHYLADENOSINE TRANSFERASE-RELATED"/>
    <property type="match status" value="1"/>
</dbReference>
<gene>
    <name evidence="13" type="ORF">PV328_009019</name>
</gene>
<comment type="catalytic activity">
    <reaction evidence="8">
        <text>adenosine(1779)/adenosine(1780) in 18S rRNA + 4 S-adenosyl-L-methionine = N(6)-dimethyladenosine(1779)/N(6)-dimethyladenosine(1780) in 18S rRNA + 4 S-adenosyl-L-homocysteine + 4 H(+)</text>
        <dbReference type="Rhea" id="RHEA:42780"/>
        <dbReference type="Rhea" id="RHEA-COMP:10234"/>
        <dbReference type="Rhea" id="RHEA-COMP:10236"/>
        <dbReference type="ChEBI" id="CHEBI:15378"/>
        <dbReference type="ChEBI" id="CHEBI:57856"/>
        <dbReference type="ChEBI" id="CHEBI:59789"/>
        <dbReference type="ChEBI" id="CHEBI:74411"/>
        <dbReference type="ChEBI" id="CHEBI:74493"/>
        <dbReference type="EC" id="2.1.1.183"/>
    </reaction>
</comment>
<dbReference type="AlphaFoldDB" id="A0AA39FKT9"/>
<organism evidence="13 14">
    <name type="scientific">Microctonus aethiopoides</name>
    <dbReference type="NCBI Taxonomy" id="144406"/>
    <lineage>
        <taxon>Eukaryota</taxon>
        <taxon>Metazoa</taxon>
        <taxon>Ecdysozoa</taxon>
        <taxon>Arthropoda</taxon>
        <taxon>Hexapoda</taxon>
        <taxon>Insecta</taxon>
        <taxon>Pterygota</taxon>
        <taxon>Neoptera</taxon>
        <taxon>Endopterygota</taxon>
        <taxon>Hymenoptera</taxon>
        <taxon>Apocrita</taxon>
        <taxon>Ichneumonoidea</taxon>
        <taxon>Braconidae</taxon>
        <taxon>Euphorinae</taxon>
        <taxon>Microctonus</taxon>
    </lineage>
</organism>
<dbReference type="SUPFAM" id="SSF53335">
    <property type="entry name" value="S-adenosyl-L-methionine-dependent methyltransferases"/>
    <property type="match status" value="1"/>
</dbReference>
<feature type="binding site" evidence="10">
    <location>
        <position position="32"/>
    </location>
    <ligand>
        <name>S-adenosyl-L-methionine</name>
        <dbReference type="ChEBI" id="CHEBI:59789"/>
    </ligand>
</feature>
<comment type="similarity">
    <text evidence="9 10 11">Belongs to the class I-like SAM-binding methyltransferase superfamily. rRNA adenine N(6)-methyltransferase family.</text>
</comment>
<dbReference type="PROSITE" id="PS01131">
    <property type="entry name" value="RRNA_A_DIMETH"/>
    <property type="match status" value="1"/>
</dbReference>
<dbReference type="InterPro" id="IPR029063">
    <property type="entry name" value="SAM-dependent_MTases_sf"/>
</dbReference>
<comment type="function">
    <text evidence="7">Specifically dimethylates two adjacent adenosines in the loop of a conserved hairpin near the 3'-end of 18S rRNA in the 40S particle. Involved in the pre-rRNA processing steps leading to small-subunit rRNA production independently of its RNA-modifying catalytic activity. Part of the small subunit (SSU) processome, first precursor of the small eukaryotic ribosomal subunit. During the assembly of the SSU processome in the nucleolus, many ribosome biogenesis factors, an RNA chaperone and ribosomal proteins associate with the nascent pre-rRNA and work in concert to generate RNA folding, modifications, rearrangements and cleavage as well as targeted degradation of pre-ribosomal RNA by the RNA exosome.</text>
</comment>
<protein>
    <recommendedName>
        <fullName evidence="11">rRNA adenine N(6)-methyltransferase</fullName>
        <ecNumber evidence="11">2.1.1.-</ecNumber>
    </recommendedName>
</protein>
<dbReference type="PROSITE" id="PS51689">
    <property type="entry name" value="SAM_RNA_A_N6_MT"/>
    <property type="match status" value="1"/>
</dbReference>
<dbReference type="PANTHER" id="PTHR11727">
    <property type="entry name" value="DIMETHYLADENOSINE TRANSFERASE"/>
    <property type="match status" value="1"/>
</dbReference>
<feature type="binding site" evidence="10">
    <location>
        <position position="106"/>
    </location>
    <ligand>
        <name>S-adenosyl-L-methionine</name>
        <dbReference type="ChEBI" id="CHEBI:59789"/>
    </ligand>
</feature>
<feature type="binding site" evidence="10">
    <location>
        <position position="78"/>
    </location>
    <ligand>
        <name>S-adenosyl-L-methionine</name>
        <dbReference type="ChEBI" id="CHEBI:59789"/>
    </ligand>
</feature>
<dbReference type="FunFam" id="3.40.50.150:FF:000007">
    <property type="entry name" value="rRNA adenine N(6)-methyltransferase"/>
    <property type="match status" value="1"/>
</dbReference>
<evidence type="ECO:0000256" key="1">
    <source>
        <dbReference type="ARBA" id="ARBA00022552"/>
    </source>
</evidence>
<keyword evidence="3 10" id="KW-0808">Transferase</keyword>
<dbReference type="SMART" id="SM00650">
    <property type="entry name" value="rADc"/>
    <property type="match status" value="1"/>
</dbReference>
<dbReference type="GO" id="GO:0003723">
    <property type="term" value="F:RNA binding"/>
    <property type="evidence" value="ECO:0007669"/>
    <property type="project" value="UniProtKB-UniRule"/>
</dbReference>
<keyword evidence="1 11" id="KW-0698">rRNA processing</keyword>
<evidence type="ECO:0000256" key="6">
    <source>
        <dbReference type="ARBA" id="ARBA00035020"/>
    </source>
</evidence>
<evidence type="ECO:0000313" key="13">
    <source>
        <dbReference type="EMBL" id="KAK0171271.1"/>
    </source>
</evidence>
<proteinExistence type="inferred from homology"/>
<evidence type="ECO:0000256" key="3">
    <source>
        <dbReference type="ARBA" id="ARBA00022679"/>
    </source>
</evidence>
<keyword evidence="5 10" id="KW-0694">RNA-binding</keyword>
<feature type="binding site" evidence="10">
    <location>
        <position position="121"/>
    </location>
    <ligand>
        <name>S-adenosyl-L-methionine</name>
        <dbReference type="ChEBI" id="CHEBI:59789"/>
    </ligand>
</feature>
<accession>A0AA39FKT9</accession>
<feature type="binding site" evidence="10">
    <location>
        <position position="30"/>
    </location>
    <ligand>
        <name>S-adenosyl-L-methionine</name>
        <dbReference type="ChEBI" id="CHEBI:59789"/>
    </ligand>
</feature>
<evidence type="ECO:0000256" key="8">
    <source>
        <dbReference type="ARBA" id="ARBA00049478"/>
    </source>
</evidence>
<dbReference type="InterPro" id="IPR020598">
    <property type="entry name" value="rRNA_Ade_methylase_Trfase_N"/>
</dbReference>
<dbReference type="EC" id="2.1.1.-" evidence="11"/>
<evidence type="ECO:0000256" key="11">
    <source>
        <dbReference type="RuleBase" id="RU362106"/>
    </source>
</evidence>
<evidence type="ECO:0000259" key="12">
    <source>
        <dbReference type="SMART" id="SM00650"/>
    </source>
</evidence>
<dbReference type="FunFam" id="1.10.8.480:FF:000002">
    <property type="entry name" value="rRNA adenine N(6)-methyltransferase"/>
    <property type="match status" value="1"/>
</dbReference>
<dbReference type="GO" id="GO:0052909">
    <property type="term" value="F:18S rRNA (adenine(1779)-N(6)/adenine(1780)-N(6))-dimethyltransferase activity"/>
    <property type="evidence" value="ECO:0007669"/>
    <property type="project" value="UniProtKB-EC"/>
</dbReference>
<dbReference type="GO" id="GO:0005730">
    <property type="term" value="C:nucleolus"/>
    <property type="evidence" value="ECO:0007669"/>
    <property type="project" value="TreeGrafter"/>
</dbReference>
<dbReference type="NCBIfam" id="TIGR00755">
    <property type="entry name" value="ksgA"/>
    <property type="match status" value="1"/>
</dbReference>
<comment type="subunit">
    <text evidence="6">Part of the small subunit (SSU) processome, composed of more than 70 proteins and the RNA chaperone small nucleolar RNA (snoRNA) U3.</text>
</comment>
<reference evidence="13" key="1">
    <citation type="journal article" date="2023" name="bioRxiv">
        <title>Scaffold-level genome assemblies of two parasitoid biocontrol wasps reveal the parthenogenesis mechanism and an associated novel virus.</title>
        <authorList>
            <person name="Inwood S."/>
            <person name="Skelly J."/>
            <person name="Guhlin J."/>
            <person name="Harrop T."/>
            <person name="Goldson S."/>
            <person name="Dearden P."/>
        </authorList>
    </citation>
    <scope>NUCLEOTIDE SEQUENCE</scope>
    <source>
        <strain evidence="13">Irish</strain>
        <tissue evidence="13">Whole body</tissue>
    </source>
</reference>
<evidence type="ECO:0000256" key="2">
    <source>
        <dbReference type="ARBA" id="ARBA00022603"/>
    </source>
</evidence>
<feature type="domain" description="Ribosomal RNA adenine methylase transferase N-terminal" evidence="12">
    <location>
        <begin position="37"/>
        <end position="206"/>
    </location>
</feature>
<reference evidence="13" key="2">
    <citation type="submission" date="2023-03" db="EMBL/GenBank/DDBJ databases">
        <authorList>
            <person name="Inwood S.N."/>
            <person name="Skelly J.G."/>
            <person name="Guhlin J."/>
            <person name="Harrop T.W.R."/>
            <person name="Goldson S.G."/>
            <person name="Dearden P.K."/>
        </authorList>
    </citation>
    <scope>NUCLEOTIDE SEQUENCE</scope>
    <source>
        <strain evidence="13">Irish</strain>
        <tissue evidence="13">Whole body</tissue>
    </source>
</reference>
<evidence type="ECO:0000256" key="5">
    <source>
        <dbReference type="ARBA" id="ARBA00022884"/>
    </source>
</evidence>
<feature type="binding site" evidence="10">
    <location>
        <position position="57"/>
    </location>
    <ligand>
        <name>S-adenosyl-L-methionine</name>
        <dbReference type="ChEBI" id="CHEBI:59789"/>
    </ligand>
</feature>
<dbReference type="InterPro" id="IPR001737">
    <property type="entry name" value="KsgA/Erm"/>
</dbReference>
<dbReference type="CDD" id="cd02440">
    <property type="entry name" value="AdoMet_MTases"/>
    <property type="match status" value="1"/>
</dbReference>
<evidence type="ECO:0000256" key="9">
    <source>
        <dbReference type="ARBA" id="ARBA00061109"/>
    </source>
</evidence>
<dbReference type="Gene3D" id="3.40.50.150">
    <property type="entry name" value="Vaccinia Virus protein VP39"/>
    <property type="match status" value="1"/>
</dbReference>